<evidence type="ECO:0000259" key="4">
    <source>
        <dbReference type="PROSITE" id="PS50110"/>
    </source>
</evidence>
<dbReference type="Proteomes" id="UP001060919">
    <property type="component" value="Chromosome"/>
</dbReference>
<dbReference type="PANTHER" id="PTHR44591:SF3">
    <property type="entry name" value="RESPONSE REGULATORY DOMAIN-CONTAINING PROTEIN"/>
    <property type="match status" value="1"/>
</dbReference>
<keyword evidence="2" id="KW-0238">DNA-binding</keyword>
<sequence>MQNKNSFLVDKVLLVVDDDPANRMTIVDLMLQQMPTMSVLVANHGKQALQIIAKKQVDVVLLDWEMPVLNGLETLQEIQRNNNWKNIPVIMYTGAMTASRNLEQALEQGAVDFLRKPADPIELLARIQSILYQKQLEQERIAIEKELLITQQNFLQKEVKMIRQELNSNLLLLAHKNKVLLEIKERCETETENPAMLVRHVARHIDKLIVEDNYWEDFMDKFNKTDPLFIKNLLARTPNLSSNEVRVCSLIRFGMNNKDIMNIINISIEGIKKSRYRIRKKLSLETGTSLEKYLMNL</sequence>
<gene>
    <name evidence="5" type="ORF">AsAng_0054020</name>
</gene>
<dbReference type="SUPFAM" id="SSF52172">
    <property type="entry name" value="CheY-like"/>
    <property type="match status" value="1"/>
</dbReference>
<organism evidence="5 6">
    <name type="scientific">Aureispira anguillae</name>
    <dbReference type="NCBI Taxonomy" id="2864201"/>
    <lineage>
        <taxon>Bacteria</taxon>
        <taxon>Pseudomonadati</taxon>
        <taxon>Bacteroidota</taxon>
        <taxon>Saprospiria</taxon>
        <taxon>Saprospirales</taxon>
        <taxon>Saprospiraceae</taxon>
        <taxon>Aureispira</taxon>
    </lineage>
</organism>
<dbReference type="Pfam" id="PF00072">
    <property type="entry name" value="Response_reg"/>
    <property type="match status" value="1"/>
</dbReference>
<protein>
    <submittedName>
        <fullName evidence="5">Response regulator</fullName>
    </submittedName>
</protein>
<dbReference type="GO" id="GO:0000160">
    <property type="term" value="P:phosphorelay signal transduction system"/>
    <property type="evidence" value="ECO:0007669"/>
    <property type="project" value="InterPro"/>
</dbReference>
<dbReference type="Gene3D" id="1.10.10.10">
    <property type="entry name" value="Winged helix-like DNA-binding domain superfamily/Winged helix DNA-binding domain"/>
    <property type="match status" value="1"/>
</dbReference>
<evidence type="ECO:0000256" key="2">
    <source>
        <dbReference type="ARBA" id="ARBA00023125"/>
    </source>
</evidence>
<feature type="domain" description="Response regulatory" evidence="4">
    <location>
        <begin position="12"/>
        <end position="131"/>
    </location>
</feature>
<dbReference type="RefSeq" id="WP_264789841.1">
    <property type="nucleotide sequence ID" value="NZ_AP026867.1"/>
</dbReference>
<dbReference type="GO" id="GO:0006355">
    <property type="term" value="P:regulation of DNA-templated transcription"/>
    <property type="evidence" value="ECO:0007669"/>
    <property type="project" value="InterPro"/>
</dbReference>
<dbReference type="PANTHER" id="PTHR44591">
    <property type="entry name" value="STRESS RESPONSE REGULATOR PROTEIN 1"/>
    <property type="match status" value="1"/>
</dbReference>
<proteinExistence type="predicted"/>
<dbReference type="AlphaFoldDB" id="A0A916DX25"/>
<dbReference type="SUPFAM" id="SSF46894">
    <property type="entry name" value="C-terminal effector domain of the bipartite response regulators"/>
    <property type="match status" value="1"/>
</dbReference>
<keyword evidence="1 3" id="KW-0597">Phosphoprotein</keyword>
<evidence type="ECO:0000256" key="1">
    <source>
        <dbReference type="ARBA" id="ARBA00022553"/>
    </source>
</evidence>
<dbReference type="KEGG" id="aup:AsAng_0054020"/>
<name>A0A916DX25_9BACT</name>
<dbReference type="SMART" id="SM00448">
    <property type="entry name" value="REC"/>
    <property type="match status" value="1"/>
</dbReference>
<evidence type="ECO:0000256" key="3">
    <source>
        <dbReference type="PROSITE-ProRule" id="PRU00169"/>
    </source>
</evidence>
<dbReference type="GO" id="GO:0003677">
    <property type="term" value="F:DNA binding"/>
    <property type="evidence" value="ECO:0007669"/>
    <property type="project" value="UniProtKB-KW"/>
</dbReference>
<dbReference type="InterPro" id="IPR016032">
    <property type="entry name" value="Sig_transdc_resp-reg_C-effctor"/>
</dbReference>
<dbReference type="InterPro" id="IPR011006">
    <property type="entry name" value="CheY-like_superfamily"/>
</dbReference>
<reference evidence="5" key="1">
    <citation type="submission" date="2022-09" db="EMBL/GenBank/DDBJ databases">
        <title>Aureispira anguillicida sp. nov., isolated from Leptocephalus of Japanese eel Anguilla japonica.</title>
        <authorList>
            <person name="Yuasa K."/>
            <person name="Mekata T."/>
            <person name="Ikunari K."/>
        </authorList>
    </citation>
    <scope>NUCLEOTIDE SEQUENCE</scope>
    <source>
        <strain evidence="5">EL160426</strain>
    </source>
</reference>
<evidence type="ECO:0000313" key="5">
    <source>
        <dbReference type="EMBL" id="BDS14621.1"/>
    </source>
</evidence>
<evidence type="ECO:0000313" key="6">
    <source>
        <dbReference type="Proteomes" id="UP001060919"/>
    </source>
</evidence>
<feature type="modified residue" description="4-aspartylphosphate" evidence="3">
    <location>
        <position position="63"/>
    </location>
</feature>
<dbReference type="InterPro" id="IPR001789">
    <property type="entry name" value="Sig_transdc_resp-reg_receiver"/>
</dbReference>
<dbReference type="Gene3D" id="3.40.50.2300">
    <property type="match status" value="1"/>
</dbReference>
<accession>A0A916DX25</accession>
<keyword evidence="6" id="KW-1185">Reference proteome</keyword>
<dbReference type="InterPro" id="IPR050595">
    <property type="entry name" value="Bact_response_regulator"/>
</dbReference>
<dbReference type="EMBL" id="AP026867">
    <property type="protein sequence ID" value="BDS14621.1"/>
    <property type="molecule type" value="Genomic_DNA"/>
</dbReference>
<dbReference type="InterPro" id="IPR036388">
    <property type="entry name" value="WH-like_DNA-bd_sf"/>
</dbReference>
<dbReference type="PROSITE" id="PS50110">
    <property type="entry name" value="RESPONSE_REGULATORY"/>
    <property type="match status" value="1"/>
</dbReference>